<gene>
    <name evidence="2" type="ORF">CINC_LOCUS754</name>
</gene>
<dbReference type="EMBL" id="LR824004">
    <property type="protein sequence ID" value="CAD0194466.1"/>
    <property type="molecule type" value="Genomic_DNA"/>
</dbReference>
<dbReference type="Proteomes" id="UP001154114">
    <property type="component" value="Chromosome 1"/>
</dbReference>
<evidence type="ECO:0000256" key="1">
    <source>
        <dbReference type="SAM" id="MobiDB-lite"/>
    </source>
</evidence>
<feature type="region of interest" description="Disordered" evidence="1">
    <location>
        <begin position="40"/>
        <end position="104"/>
    </location>
</feature>
<protein>
    <submittedName>
        <fullName evidence="2">Uncharacterized protein</fullName>
    </submittedName>
</protein>
<reference evidence="2" key="1">
    <citation type="submission" date="2021-12" db="EMBL/GenBank/DDBJ databases">
        <authorList>
            <person name="King R."/>
        </authorList>
    </citation>
    <scope>NUCLEOTIDE SEQUENCE</scope>
</reference>
<evidence type="ECO:0000313" key="3">
    <source>
        <dbReference type="Proteomes" id="UP001154114"/>
    </source>
</evidence>
<keyword evidence="3" id="KW-1185">Reference proteome</keyword>
<evidence type="ECO:0000313" key="2">
    <source>
        <dbReference type="EMBL" id="CAD0194466.1"/>
    </source>
</evidence>
<feature type="compositionally biased region" description="Low complexity" evidence="1">
    <location>
        <begin position="72"/>
        <end position="85"/>
    </location>
</feature>
<accession>A0A9N8KY68</accession>
<name>A0A9N8KY68_CHRIL</name>
<sequence length="104" mass="11564">MKITIFEAYECPEETIECSESQSSRQLSGIAERRVCRALFSSHRDEPRGNQHMNRGDTLGSPPVREPRPEALSEAPPLGAPPAAACRRLQSYVKQTPQGDAEHF</sequence>
<proteinExistence type="predicted"/>
<organism evidence="2 3">
    <name type="scientific">Chrysodeixis includens</name>
    <name type="common">Soybean looper</name>
    <name type="synonym">Pseudoplusia includens</name>
    <dbReference type="NCBI Taxonomy" id="689277"/>
    <lineage>
        <taxon>Eukaryota</taxon>
        <taxon>Metazoa</taxon>
        <taxon>Ecdysozoa</taxon>
        <taxon>Arthropoda</taxon>
        <taxon>Hexapoda</taxon>
        <taxon>Insecta</taxon>
        <taxon>Pterygota</taxon>
        <taxon>Neoptera</taxon>
        <taxon>Endopterygota</taxon>
        <taxon>Lepidoptera</taxon>
        <taxon>Glossata</taxon>
        <taxon>Ditrysia</taxon>
        <taxon>Noctuoidea</taxon>
        <taxon>Noctuidae</taxon>
        <taxon>Plusiinae</taxon>
        <taxon>Chrysodeixis</taxon>
    </lineage>
</organism>
<dbReference type="AlphaFoldDB" id="A0A9N8KY68"/>